<reference evidence="10" key="2">
    <citation type="submission" date="2025-09" db="UniProtKB">
        <authorList>
            <consortium name="Ensembl"/>
        </authorList>
    </citation>
    <scope>IDENTIFICATION</scope>
</reference>
<keyword evidence="3" id="KW-1015">Disulfide bond</keyword>
<dbReference type="InterPro" id="IPR007110">
    <property type="entry name" value="Ig-like_dom"/>
</dbReference>
<dbReference type="KEGG" id="cvg:107085184"/>
<dbReference type="InterPro" id="IPR036179">
    <property type="entry name" value="Ig-like_dom_sf"/>
</dbReference>
<keyword evidence="11" id="KW-1185">Reference proteome</keyword>
<evidence type="ECO:0000256" key="1">
    <source>
        <dbReference type="ARBA" id="ARBA00004479"/>
    </source>
</evidence>
<dbReference type="Proteomes" id="UP000265020">
    <property type="component" value="Unassembled WGS sequence"/>
</dbReference>
<dbReference type="STRING" id="28743.ENSCVAP00000013249"/>
<evidence type="ECO:0000259" key="9">
    <source>
        <dbReference type="PROSITE" id="PS50835"/>
    </source>
</evidence>
<dbReference type="GeneTree" id="ENSGT00940000158944"/>
<dbReference type="Pfam" id="PF13927">
    <property type="entry name" value="Ig_3"/>
    <property type="match status" value="1"/>
</dbReference>
<dbReference type="AlphaFoldDB" id="A0A3Q2D4L9"/>
<dbReference type="CTD" id="133418"/>
<reference evidence="10" key="1">
    <citation type="submission" date="2025-08" db="UniProtKB">
        <authorList>
            <consortium name="Ensembl"/>
        </authorList>
    </citation>
    <scope>IDENTIFICATION</scope>
</reference>
<evidence type="ECO:0000256" key="5">
    <source>
        <dbReference type="ARBA" id="ARBA00023319"/>
    </source>
</evidence>
<proteinExistence type="predicted"/>
<feature type="compositionally biased region" description="Polar residues" evidence="6">
    <location>
        <begin position="280"/>
        <end position="294"/>
    </location>
</feature>
<feature type="signal peptide" evidence="8">
    <location>
        <begin position="1"/>
        <end position="24"/>
    </location>
</feature>
<keyword evidence="4" id="KW-0325">Glycoprotein</keyword>
<dbReference type="InterPro" id="IPR003599">
    <property type="entry name" value="Ig_sub"/>
</dbReference>
<evidence type="ECO:0000256" key="6">
    <source>
        <dbReference type="SAM" id="MobiDB-lite"/>
    </source>
</evidence>
<evidence type="ECO:0000256" key="4">
    <source>
        <dbReference type="ARBA" id="ARBA00023180"/>
    </source>
</evidence>
<organism evidence="10 11">
    <name type="scientific">Cyprinodon variegatus</name>
    <name type="common">Sheepshead minnow</name>
    <dbReference type="NCBI Taxonomy" id="28743"/>
    <lineage>
        <taxon>Eukaryota</taxon>
        <taxon>Metazoa</taxon>
        <taxon>Chordata</taxon>
        <taxon>Craniata</taxon>
        <taxon>Vertebrata</taxon>
        <taxon>Euteleostomi</taxon>
        <taxon>Actinopterygii</taxon>
        <taxon>Neopterygii</taxon>
        <taxon>Teleostei</taxon>
        <taxon>Neoteleostei</taxon>
        <taxon>Acanthomorphata</taxon>
        <taxon>Ovalentaria</taxon>
        <taxon>Atherinomorphae</taxon>
        <taxon>Cyprinodontiformes</taxon>
        <taxon>Cyprinodontidae</taxon>
        <taxon>Cyprinodon</taxon>
    </lineage>
</organism>
<evidence type="ECO:0000256" key="7">
    <source>
        <dbReference type="SAM" id="Phobius"/>
    </source>
</evidence>
<keyword evidence="8" id="KW-0732">Signal</keyword>
<evidence type="ECO:0000256" key="2">
    <source>
        <dbReference type="ARBA" id="ARBA00023136"/>
    </source>
</evidence>
<sequence length="309" mass="34744">MTASLKQLPIQILLIMASCRHISSKTVGPTTPPLVPINPLQMDTRSVVLKGENKAERVELQNPVNLSLECIWTGNQKKQLNITGYWRKDGVEIQDSRVTVNLENQQYKLKQTFSIVNQESLGNYTCVFGNEAELEFILSAPQVGEKRDKPVVSYVGDFVVLTCKMEETKPKPNTWNWYKNNGTHKEEISEATEPHRYLISNDNWKTKLKVKNVSEADSGLYYCGAVYNISTSMSSVELKVITIMEPLKPFLSILVEVVILVAAILIYERSHAKKKETEANGPNSDPKNTQSQGEDNAAEENASVRQRKA</sequence>
<dbReference type="PANTHER" id="PTHR11640">
    <property type="entry name" value="NEPHRIN"/>
    <property type="match status" value="1"/>
</dbReference>
<dbReference type="InterPro" id="IPR013783">
    <property type="entry name" value="Ig-like_fold"/>
</dbReference>
<feature type="region of interest" description="Disordered" evidence="6">
    <location>
        <begin position="272"/>
        <end position="309"/>
    </location>
</feature>
<feature type="transmembrane region" description="Helical" evidence="7">
    <location>
        <begin position="249"/>
        <end position="267"/>
    </location>
</feature>
<dbReference type="GeneID" id="107085184"/>
<dbReference type="SUPFAM" id="SSF48726">
    <property type="entry name" value="Immunoglobulin"/>
    <property type="match status" value="2"/>
</dbReference>
<dbReference type="GO" id="GO:0050839">
    <property type="term" value="F:cell adhesion molecule binding"/>
    <property type="evidence" value="ECO:0007669"/>
    <property type="project" value="TreeGrafter"/>
</dbReference>
<comment type="subcellular location">
    <subcellularLocation>
        <location evidence="1">Membrane</location>
        <topology evidence="1">Single-pass type I membrane protein</topology>
    </subcellularLocation>
</comment>
<dbReference type="Ensembl" id="ENSCVAT00000020719.1">
    <property type="protein sequence ID" value="ENSCVAP00000013249.1"/>
    <property type="gene ID" value="ENSCVAG00000015712.1"/>
</dbReference>
<keyword evidence="7" id="KW-1133">Transmembrane helix</keyword>
<evidence type="ECO:0000256" key="3">
    <source>
        <dbReference type="ARBA" id="ARBA00023157"/>
    </source>
</evidence>
<dbReference type="OMA" id="KGSYWCH"/>
<keyword evidence="2 7" id="KW-0472">Membrane</keyword>
<dbReference type="PANTHER" id="PTHR11640:SF158">
    <property type="entry name" value="V-SET AND IMMUNOGLOBULIN DOMAIN-CONTAINING PROTEIN 10-LIKE 2"/>
    <property type="match status" value="1"/>
</dbReference>
<dbReference type="RefSeq" id="XP_015230873.1">
    <property type="nucleotide sequence ID" value="XM_015375387.1"/>
</dbReference>
<evidence type="ECO:0000313" key="10">
    <source>
        <dbReference type="Ensembl" id="ENSCVAP00000013249.1"/>
    </source>
</evidence>
<keyword evidence="7" id="KW-0812">Transmembrane</keyword>
<protein>
    <submittedName>
        <fullName evidence="10">Embigin</fullName>
    </submittedName>
</protein>
<feature type="chain" id="PRO_5018735468" evidence="8">
    <location>
        <begin position="25"/>
        <end position="309"/>
    </location>
</feature>
<name>A0A3Q2D4L9_CYPVA</name>
<keyword evidence="5" id="KW-0393">Immunoglobulin domain</keyword>
<dbReference type="PROSITE" id="PS50835">
    <property type="entry name" value="IG_LIKE"/>
    <property type="match status" value="2"/>
</dbReference>
<dbReference type="SMART" id="SM00409">
    <property type="entry name" value="IG"/>
    <property type="match status" value="1"/>
</dbReference>
<feature type="domain" description="Ig-like" evidence="9">
    <location>
        <begin position="32"/>
        <end position="139"/>
    </location>
</feature>
<evidence type="ECO:0000313" key="11">
    <source>
        <dbReference type="Proteomes" id="UP000265020"/>
    </source>
</evidence>
<feature type="domain" description="Ig-like" evidence="9">
    <location>
        <begin position="141"/>
        <end position="239"/>
    </location>
</feature>
<dbReference type="PROSITE" id="PS51257">
    <property type="entry name" value="PROKAR_LIPOPROTEIN"/>
    <property type="match status" value="1"/>
</dbReference>
<dbReference type="InterPro" id="IPR051275">
    <property type="entry name" value="Cell_adhesion_signaling"/>
</dbReference>
<dbReference type="OrthoDB" id="9932757at2759"/>
<dbReference type="GO" id="GO:0098609">
    <property type="term" value="P:cell-cell adhesion"/>
    <property type="evidence" value="ECO:0007669"/>
    <property type="project" value="TreeGrafter"/>
</dbReference>
<accession>A0A3Q2D4L9</accession>
<dbReference type="GO" id="GO:0005911">
    <property type="term" value="C:cell-cell junction"/>
    <property type="evidence" value="ECO:0007669"/>
    <property type="project" value="TreeGrafter"/>
</dbReference>
<dbReference type="GO" id="GO:0005886">
    <property type="term" value="C:plasma membrane"/>
    <property type="evidence" value="ECO:0007669"/>
    <property type="project" value="TreeGrafter"/>
</dbReference>
<evidence type="ECO:0000256" key="8">
    <source>
        <dbReference type="SAM" id="SignalP"/>
    </source>
</evidence>
<dbReference type="Gene3D" id="2.60.40.10">
    <property type="entry name" value="Immunoglobulins"/>
    <property type="match status" value="2"/>
</dbReference>